<evidence type="ECO:0000256" key="1">
    <source>
        <dbReference type="HAMAP-Rule" id="MF_02215"/>
    </source>
</evidence>
<comment type="pathway">
    <text evidence="1">Cofactor biosynthesis; ubiquinone biosynthesis.</text>
</comment>
<dbReference type="EMBL" id="JAQQFM010000009">
    <property type="protein sequence ID" value="MFL9926731.1"/>
    <property type="molecule type" value="Genomic_DNA"/>
</dbReference>
<dbReference type="RefSeq" id="WP_408159945.1">
    <property type="nucleotide sequence ID" value="NZ_JAQQFM010000009.1"/>
</dbReference>
<keyword evidence="1" id="KW-0963">Cytoplasm</keyword>
<reference evidence="4 5" key="1">
    <citation type="journal article" date="2024" name="Chem. Sci.">
        <title>Discovery of megapolipeptins by genome mining of a Burkholderiales bacteria collection.</title>
        <authorList>
            <person name="Paulo B.S."/>
            <person name="Recchia M.J.J."/>
            <person name="Lee S."/>
            <person name="Fergusson C.H."/>
            <person name="Romanowski S.B."/>
            <person name="Hernandez A."/>
            <person name="Krull N."/>
            <person name="Liu D.Y."/>
            <person name="Cavanagh H."/>
            <person name="Bos A."/>
            <person name="Gray C.A."/>
            <person name="Murphy B.T."/>
            <person name="Linington R.G."/>
            <person name="Eustaquio A.S."/>
        </authorList>
    </citation>
    <scope>NUCLEOTIDE SEQUENCE [LARGE SCALE GENOMIC DNA]</scope>
    <source>
        <strain evidence="4 5">RL21-008-BIB-A</strain>
    </source>
</reference>
<keyword evidence="5" id="KW-1185">Reference proteome</keyword>
<evidence type="ECO:0000313" key="5">
    <source>
        <dbReference type="Proteomes" id="UP001629246"/>
    </source>
</evidence>
<evidence type="ECO:0000313" key="4">
    <source>
        <dbReference type="EMBL" id="MFL9926731.1"/>
    </source>
</evidence>
<name>A0ABW9AE54_9BURK</name>
<dbReference type="Pfam" id="PF02036">
    <property type="entry name" value="SCP2"/>
    <property type="match status" value="1"/>
</dbReference>
<feature type="domain" description="SCP2" evidence="3">
    <location>
        <begin position="13"/>
        <end position="103"/>
    </location>
</feature>
<dbReference type="PANTHER" id="PTHR38693">
    <property type="entry name" value="UBIQUINONE BIOSYNTHESIS PROTEIN UBIJ"/>
    <property type="match status" value="1"/>
</dbReference>
<accession>A0ABW9AE54</accession>
<dbReference type="InterPro" id="IPR003033">
    <property type="entry name" value="SCP2_sterol-bd_dom"/>
</dbReference>
<gene>
    <name evidence="1" type="primary">ubiJ</name>
    <name evidence="4" type="ORF">PQR62_20830</name>
</gene>
<organism evidence="4 5">
    <name type="scientific">Herbaspirillum lusitanum</name>
    <dbReference type="NCBI Taxonomy" id="213312"/>
    <lineage>
        <taxon>Bacteria</taxon>
        <taxon>Pseudomonadati</taxon>
        <taxon>Pseudomonadota</taxon>
        <taxon>Betaproteobacteria</taxon>
        <taxon>Burkholderiales</taxon>
        <taxon>Oxalobacteraceae</taxon>
        <taxon>Herbaspirillum</taxon>
    </lineage>
</organism>
<evidence type="ECO:0000259" key="3">
    <source>
        <dbReference type="Pfam" id="PF02036"/>
    </source>
</evidence>
<comment type="similarity">
    <text evidence="1">Belongs to the UbiJ family.</text>
</comment>
<keyword evidence="1" id="KW-0831">Ubiquinone biosynthesis</keyword>
<dbReference type="Proteomes" id="UP001629246">
    <property type="component" value="Unassembled WGS sequence"/>
</dbReference>
<dbReference type="InterPro" id="IPR038989">
    <property type="entry name" value="UbiJ"/>
</dbReference>
<comment type="caution">
    <text evidence="4">The sequence shown here is derived from an EMBL/GenBank/DDBJ whole genome shotgun (WGS) entry which is preliminary data.</text>
</comment>
<keyword evidence="2" id="KW-0175">Coiled coil</keyword>
<feature type="coiled-coil region" evidence="2">
    <location>
        <begin position="166"/>
        <end position="193"/>
    </location>
</feature>
<dbReference type="PANTHER" id="PTHR38693:SF1">
    <property type="entry name" value="UBIQUINONE BIOSYNTHESIS ACCESSORY FACTOR UBIJ"/>
    <property type="match status" value="1"/>
</dbReference>
<dbReference type="HAMAP" id="MF_02215">
    <property type="entry name" value="UbiJ"/>
    <property type="match status" value="1"/>
</dbReference>
<proteinExistence type="inferred from homology"/>
<comment type="function">
    <text evidence="1">Required for ubiquinone (coenzyme Q) biosynthesis. Binds hydrophobic ubiquinone biosynthetic intermediates via its SCP2 domain and is essential for the stability of the Ubi complex. May constitute a docking platform where Ubi enzymes assemble and access their SCP2-bound polyprenyl substrates.</text>
</comment>
<sequence length="193" mass="21359">MSANPMRPVAAVINHLLAQEPWAQKKLIAHAGKVACIDTGVMQLRLQVSADGYVSEAAADAVANVTIHIKLSDLPLIAANRERAVSYVKLQGDADFANAISQLSQSLRWDAEDDLARLFGDVAAMRLVGGARSLLATAQATHKKVTENVAEYFLEEQPMLIRPRMLQDFSSDVVRLRDDLERLSKRIEKLERR</sequence>
<protein>
    <recommendedName>
        <fullName evidence="1">Ubiquinone biosynthesis accessory factor UbiJ</fullName>
    </recommendedName>
</protein>
<evidence type="ECO:0000256" key="2">
    <source>
        <dbReference type="SAM" id="Coils"/>
    </source>
</evidence>
<comment type="subcellular location">
    <subcellularLocation>
        <location evidence="1">Cytoplasm</location>
    </subcellularLocation>
</comment>